<dbReference type="InterPro" id="IPR016177">
    <property type="entry name" value="DNA-bd_dom_sf"/>
</dbReference>
<dbReference type="GO" id="GO:0003677">
    <property type="term" value="F:DNA binding"/>
    <property type="evidence" value="ECO:0007669"/>
    <property type="project" value="InterPro"/>
</dbReference>
<gene>
    <name evidence="1" type="ORF">AN696_0218860</name>
</gene>
<dbReference type="RefSeq" id="WP_057060252.1">
    <property type="nucleotide sequence ID" value="NZ_LJEY02000178.1"/>
</dbReference>
<dbReference type="EMBL" id="LJEY02000178">
    <property type="protein sequence ID" value="OEH13461.1"/>
    <property type="molecule type" value="Genomic_DNA"/>
</dbReference>
<organism evidence="1 2">
    <name type="scientific">Enterobacter asburiae</name>
    <dbReference type="NCBI Taxonomy" id="61645"/>
    <lineage>
        <taxon>Bacteria</taxon>
        <taxon>Pseudomonadati</taxon>
        <taxon>Pseudomonadota</taxon>
        <taxon>Gammaproteobacteria</taxon>
        <taxon>Enterobacterales</taxon>
        <taxon>Enterobacteriaceae</taxon>
        <taxon>Enterobacter</taxon>
        <taxon>Enterobacter cloacae complex</taxon>
    </lineage>
</organism>
<comment type="caution">
    <text evidence="1">The sequence shown here is derived from an EMBL/GenBank/DDBJ whole genome shotgun (WGS) entry which is preliminary data.</text>
</comment>
<name>A0AB36FAX8_ENTAS</name>
<sequence>MNATEIDAYLEARKPKSRHKSVVFGVASNDAAFAVTGLIDGKSESHHGYKAWTQMIMRCYDPSYLNKKPSYRDAYVCKEWMAFTPFLEWWKGAHIDGFHLDKDLLITGNKVYRPDACIYIPPELNTFTADNRSVRGEYPIGVCWHKGDRRFQSEVMGPGGKRIHLGRFKTALEAHEAWFEKKLELAQRFKPICDELHPQLYDGLIAKIHSMRVT</sequence>
<accession>A0AB36FAX8</accession>
<evidence type="ECO:0000313" key="1">
    <source>
        <dbReference type="EMBL" id="OEH13461.1"/>
    </source>
</evidence>
<dbReference type="AlphaFoldDB" id="A0AB36FAX8"/>
<evidence type="ECO:0000313" key="2">
    <source>
        <dbReference type="Proteomes" id="UP000050495"/>
    </source>
</evidence>
<proteinExistence type="predicted"/>
<dbReference type="SUPFAM" id="SSF54171">
    <property type="entry name" value="DNA-binding domain"/>
    <property type="match status" value="1"/>
</dbReference>
<reference evidence="1 2" key="1">
    <citation type="submission" date="2016-04" db="EMBL/GenBank/DDBJ databases">
        <authorList>
            <person name="Osei Sekyere J."/>
            <person name="Sivertsen A."/>
            <person name="Pedersen A.T."/>
            <person name="Sundsfjord A."/>
        </authorList>
    </citation>
    <scope>NUCLEOTIDE SEQUENCE [LARGE SCALE GENOMIC DNA]</scope>
    <source>
        <strain evidence="1 2">ST435:939705067</strain>
    </source>
</reference>
<dbReference type="Proteomes" id="UP000050495">
    <property type="component" value="Unassembled WGS sequence"/>
</dbReference>
<protein>
    <recommendedName>
        <fullName evidence="3">AP2 domain-containing protein</fullName>
    </recommendedName>
</protein>
<evidence type="ECO:0008006" key="3">
    <source>
        <dbReference type="Google" id="ProtNLM"/>
    </source>
</evidence>